<gene>
    <name evidence="2" type="ORF">EV382_1029</name>
</gene>
<keyword evidence="1" id="KW-0812">Transmembrane</keyword>
<feature type="transmembrane region" description="Helical" evidence="1">
    <location>
        <begin position="92"/>
        <end position="114"/>
    </location>
</feature>
<feature type="transmembrane region" description="Helical" evidence="1">
    <location>
        <begin position="45"/>
        <end position="71"/>
    </location>
</feature>
<reference evidence="2 3" key="1">
    <citation type="submission" date="2019-02" db="EMBL/GenBank/DDBJ databases">
        <title>Sequencing the genomes of 1000 actinobacteria strains.</title>
        <authorList>
            <person name="Klenk H.-P."/>
        </authorList>
    </citation>
    <scope>NUCLEOTIDE SEQUENCE [LARGE SCALE GENOMIC DNA]</scope>
    <source>
        <strain evidence="2 3">DSM 45888</strain>
    </source>
</reference>
<keyword evidence="1" id="KW-0472">Membrane</keyword>
<feature type="transmembrane region" description="Helical" evidence="1">
    <location>
        <begin position="12"/>
        <end position="33"/>
    </location>
</feature>
<proteinExistence type="predicted"/>
<feature type="transmembrane region" description="Helical" evidence="1">
    <location>
        <begin position="120"/>
        <end position="145"/>
    </location>
</feature>
<protein>
    <submittedName>
        <fullName evidence="2">Uncharacterized protein</fullName>
    </submittedName>
</protein>
<keyword evidence="1" id="KW-1133">Transmembrane helix</keyword>
<dbReference type="OrthoDB" id="3402079at2"/>
<feature type="transmembrane region" description="Helical" evidence="1">
    <location>
        <begin position="166"/>
        <end position="184"/>
    </location>
</feature>
<dbReference type="AlphaFoldDB" id="A0A4Q7U9W5"/>
<feature type="transmembrane region" description="Helical" evidence="1">
    <location>
        <begin position="190"/>
        <end position="207"/>
    </location>
</feature>
<dbReference type="Proteomes" id="UP000293781">
    <property type="component" value="Unassembled WGS sequence"/>
</dbReference>
<evidence type="ECO:0000256" key="1">
    <source>
        <dbReference type="SAM" id="Phobius"/>
    </source>
</evidence>
<dbReference type="EMBL" id="SHKK01000001">
    <property type="protein sequence ID" value="RZT77862.1"/>
    <property type="molecule type" value="Genomic_DNA"/>
</dbReference>
<evidence type="ECO:0000313" key="3">
    <source>
        <dbReference type="Proteomes" id="UP000293781"/>
    </source>
</evidence>
<comment type="caution">
    <text evidence="2">The sequence shown here is derived from an EMBL/GenBank/DDBJ whole genome shotgun (WGS) entry which is preliminary data.</text>
</comment>
<sequence>MRSRHDTITAVFDGVYTALVSNLLLVLGCLPLVTLAFTTEVARSWPLYALTAPLCAPGLCAIFAVMSAYSAGDSGGVLRTYGRAWRATARPAMLWTAAAMAALVVLAVDARAAWGHRVGALALPVLATLIVLTVATTLLGLVTVAERPTAPLREVARACVYLAVRRWYLTAASLLVLALLAQLLAARPAIALGLAAAPLLYVVWANSRFTMRPALDPLATAPRAPEHHVPATEPGRR</sequence>
<accession>A0A4Q7U9W5</accession>
<evidence type="ECO:0000313" key="2">
    <source>
        <dbReference type="EMBL" id="RZT77862.1"/>
    </source>
</evidence>
<organism evidence="2 3">
    <name type="scientific">Micromonospora violae</name>
    <dbReference type="NCBI Taxonomy" id="1278207"/>
    <lineage>
        <taxon>Bacteria</taxon>
        <taxon>Bacillati</taxon>
        <taxon>Actinomycetota</taxon>
        <taxon>Actinomycetes</taxon>
        <taxon>Micromonosporales</taxon>
        <taxon>Micromonosporaceae</taxon>
        <taxon>Micromonospora</taxon>
    </lineage>
</organism>
<keyword evidence="3" id="KW-1185">Reference proteome</keyword>
<dbReference type="PROSITE" id="PS51257">
    <property type="entry name" value="PROKAR_LIPOPROTEIN"/>
    <property type="match status" value="1"/>
</dbReference>
<name>A0A4Q7U9W5_9ACTN</name>
<dbReference type="RefSeq" id="WP_130400450.1">
    <property type="nucleotide sequence ID" value="NZ_SHKK01000001.1"/>
</dbReference>